<comment type="function">
    <text evidence="1">Functions as an U snRNP-specific nuclear import adapter. Involved in the trimethylguanosine (m3G)-cap-dependent nuclear import of U snRNPs. Binds specifically to the terminal m3G-cap U snRNAs.</text>
</comment>
<dbReference type="GO" id="GO:0061015">
    <property type="term" value="P:snRNA import into nucleus"/>
    <property type="evidence" value="ECO:0007669"/>
    <property type="project" value="InterPro"/>
</dbReference>
<dbReference type="PANTHER" id="PTHR13403:SF6">
    <property type="entry name" value="SNURPORTIN-1"/>
    <property type="match status" value="1"/>
</dbReference>
<comment type="subcellular location">
    <subcellularLocation>
        <location evidence="3">Cytoplasm</location>
    </subcellularLocation>
    <subcellularLocation>
        <location evidence="2">Nucleus</location>
    </subcellularLocation>
</comment>
<evidence type="ECO:0000313" key="11">
    <source>
        <dbReference type="EMBL" id="KAF6027659.1"/>
    </source>
</evidence>
<feature type="domain" description="Snurportin-1 m3G cap-binding" evidence="10">
    <location>
        <begin position="120"/>
        <end position="301"/>
    </location>
</feature>
<dbReference type="GO" id="GO:0005737">
    <property type="term" value="C:cytoplasm"/>
    <property type="evidence" value="ECO:0007669"/>
    <property type="project" value="UniProtKB-SubCell"/>
</dbReference>
<dbReference type="CDD" id="cd09232">
    <property type="entry name" value="Snurportin-1_C"/>
    <property type="match status" value="1"/>
</dbReference>
<keyword evidence="7" id="KW-0963">Cytoplasm</keyword>
<evidence type="ECO:0000256" key="7">
    <source>
        <dbReference type="ARBA" id="ARBA00022490"/>
    </source>
</evidence>
<dbReference type="InterPro" id="IPR047857">
    <property type="entry name" value="Snurportin1_C"/>
</dbReference>
<dbReference type="InterPro" id="IPR017336">
    <property type="entry name" value="Snurportin-1"/>
</dbReference>
<keyword evidence="8" id="KW-0694">RNA-binding</keyword>
<name>A0A7J7JMU7_BUGNE</name>
<accession>A0A7J7JMU7</accession>
<keyword evidence="12" id="KW-1185">Reference proteome</keyword>
<evidence type="ECO:0000256" key="9">
    <source>
        <dbReference type="ARBA" id="ARBA00023242"/>
    </source>
</evidence>
<dbReference type="PANTHER" id="PTHR13403">
    <property type="entry name" value="SNURPORTIN1 RNUT1 PROTEIN RNA, U TRANSPORTER 1"/>
    <property type="match status" value="1"/>
</dbReference>
<keyword evidence="6" id="KW-0813">Transport</keyword>
<evidence type="ECO:0000256" key="6">
    <source>
        <dbReference type="ARBA" id="ARBA00022448"/>
    </source>
</evidence>
<evidence type="ECO:0000259" key="10">
    <source>
        <dbReference type="Pfam" id="PF21974"/>
    </source>
</evidence>
<sequence length="493" mass="55555">MDVAYNLSGLCRSLKMDELTELMATSGDISSSTGSTQSLSFRSTQYKVKSGFDQRKRRDKLLELQKRHRKEVVNQLRQIDDEDWHVFSSSVVQDDSMESEETDSSVHRYANEDLTRYKDRLMLSEWMIEVPCDLESQWIMVPSPVGRRCLVVAKNGVTCMYIKSGYCLKRFPSKLPGGCRYTRGQGSRAGVTLLDCIFDELKKTFFVLDIICWNGHPVIDSETEFRLFWLKSKLIENPESGRVSKVNPYIFCQLPSFECKKDILQNAMSEDFGFKLDGLLFYHRCAHYLCGSTPLVVWLKPYMIPEVLGIDVNRGYIEDAPPSYAGYETHLHLVQSHVSITQKHQDLYTTPNGKPSKAQTIAEHQAMSNASNEAKPLVQKAKFTNTQSAVRDLQLGIRADNSNVGSKTGTTSFKFGDAPSLSLEYSSNRAPVLAASMQDAHSNFTYMGDSNLSEASISHLSTDDKLSPAVDNEVTLPQTLGVTQLANEWSQYR</sequence>
<dbReference type="GO" id="GO:0005634">
    <property type="term" value="C:nucleus"/>
    <property type="evidence" value="ECO:0007669"/>
    <property type="project" value="UniProtKB-SubCell"/>
</dbReference>
<dbReference type="Gene3D" id="3.30.470.30">
    <property type="entry name" value="DNA ligase/mRNA capping enzyme"/>
    <property type="match status" value="1"/>
</dbReference>
<dbReference type="OrthoDB" id="10003593at2759"/>
<organism evidence="11 12">
    <name type="scientific">Bugula neritina</name>
    <name type="common">Brown bryozoan</name>
    <name type="synonym">Sertularia neritina</name>
    <dbReference type="NCBI Taxonomy" id="10212"/>
    <lineage>
        <taxon>Eukaryota</taxon>
        <taxon>Metazoa</taxon>
        <taxon>Spiralia</taxon>
        <taxon>Lophotrochozoa</taxon>
        <taxon>Bryozoa</taxon>
        <taxon>Gymnolaemata</taxon>
        <taxon>Cheilostomatida</taxon>
        <taxon>Flustrina</taxon>
        <taxon>Buguloidea</taxon>
        <taxon>Bugulidae</taxon>
        <taxon>Bugula</taxon>
    </lineage>
</organism>
<keyword evidence="9" id="KW-0539">Nucleus</keyword>
<evidence type="ECO:0000256" key="5">
    <source>
        <dbReference type="ARBA" id="ARBA00016034"/>
    </source>
</evidence>
<evidence type="ECO:0000256" key="2">
    <source>
        <dbReference type="ARBA" id="ARBA00004123"/>
    </source>
</evidence>
<gene>
    <name evidence="11" type="ORF">EB796_014027</name>
</gene>
<comment type="similarity">
    <text evidence="4">Belongs to the snurportin family.</text>
</comment>
<dbReference type="GO" id="GO:0003723">
    <property type="term" value="F:RNA binding"/>
    <property type="evidence" value="ECO:0007669"/>
    <property type="project" value="UniProtKB-KW"/>
</dbReference>
<dbReference type="EMBL" id="VXIV02002054">
    <property type="protein sequence ID" value="KAF6027659.1"/>
    <property type="molecule type" value="Genomic_DNA"/>
</dbReference>
<dbReference type="AlphaFoldDB" id="A0A7J7JMU7"/>
<comment type="caution">
    <text evidence="11">The sequence shown here is derived from an EMBL/GenBank/DDBJ whole genome shotgun (WGS) entry which is preliminary data.</text>
</comment>
<reference evidence="11" key="1">
    <citation type="submission" date="2020-06" db="EMBL/GenBank/DDBJ databases">
        <title>Draft genome of Bugula neritina, a colonial animal packing powerful symbionts and potential medicines.</title>
        <authorList>
            <person name="Rayko M."/>
        </authorList>
    </citation>
    <scope>NUCLEOTIDE SEQUENCE [LARGE SCALE GENOMIC DNA]</scope>
    <source>
        <strain evidence="11">Kwan_BN1</strain>
    </source>
</reference>
<protein>
    <recommendedName>
        <fullName evidence="5">Snurportin-1</fullName>
    </recommendedName>
</protein>
<dbReference type="Pfam" id="PF21974">
    <property type="entry name" value="SPN1_m3Gcap_bd"/>
    <property type="match status" value="1"/>
</dbReference>
<proteinExistence type="inferred from homology"/>
<dbReference type="SUPFAM" id="SSF56091">
    <property type="entry name" value="DNA ligase/mRNA capping enzyme, catalytic domain"/>
    <property type="match status" value="1"/>
</dbReference>
<dbReference type="Proteomes" id="UP000593567">
    <property type="component" value="Unassembled WGS sequence"/>
</dbReference>
<evidence type="ECO:0000256" key="3">
    <source>
        <dbReference type="ARBA" id="ARBA00004496"/>
    </source>
</evidence>
<evidence type="ECO:0000256" key="4">
    <source>
        <dbReference type="ARBA" id="ARBA00007540"/>
    </source>
</evidence>
<evidence type="ECO:0000256" key="1">
    <source>
        <dbReference type="ARBA" id="ARBA00003975"/>
    </source>
</evidence>
<evidence type="ECO:0000313" key="12">
    <source>
        <dbReference type="Proteomes" id="UP000593567"/>
    </source>
</evidence>
<evidence type="ECO:0000256" key="8">
    <source>
        <dbReference type="ARBA" id="ARBA00022884"/>
    </source>
</evidence>